<organism evidence="1 2">
    <name type="scientific">Cricetulus griseus</name>
    <name type="common">Chinese hamster</name>
    <name type="synonym">Cricetulus barabensis griseus</name>
    <dbReference type="NCBI Taxonomy" id="10029"/>
    <lineage>
        <taxon>Eukaryota</taxon>
        <taxon>Metazoa</taxon>
        <taxon>Chordata</taxon>
        <taxon>Craniata</taxon>
        <taxon>Vertebrata</taxon>
        <taxon>Euteleostomi</taxon>
        <taxon>Mammalia</taxon>
        <taxon>Eutheria</taxon>
        <taxon>Euarchontoglires</taxon>
        <taxon>Glires</taxon>
        <taxon>Rodentia</taxon>
        <taxon>Myomorpha</taxon>
        <taxon>Muroidea</taxon>
        <taxon>Cricetidae</taxon>
        <taxon>Cricetinae</taxon>
        <taxon>Cricetulus</taxon>
    </lineage>
</organism>
<proteinExistence type="predicted"/>
<gene>
    <name evidence="1" type="ORF">I79_021220</name>
</gene>
<evidence type="ECO:0000313" key="2">
    <source>
        <dbReference type="Proteomes" id="UP000001075"/>
    </source>
</evidence>
<sequence length="67" mass="7731">MSLKNKSGFVLPAQKPPRTIRQNNWLPASGLVLFHNRTAGGWEDAQDSWQPQDHLLQIYQDLMENNK</sequence>
<name>G3IC32_CRIGR</name>
<evidence type="ECO:0000313" key="1">
    <source>
        <dbReference type="EMBL" id="EGW07222.1"/>
    </source>
</evidence>
<dbReference type="AlphaFoldDB" id="G3IC32"/>
<dbReference type="Proteomes" id="UP000001075">
    <property type="component" value="Unassembled WGS sequence"/>
</dbReference>
<protein>
    <submittedName>
        <fullName evidence="1">Uncharacterized protein</fullName>
    </submittedName>
</protein>
<accession>G3IC32</accession>
<dbReference type="EMBL" id="JH001883">
    <property type="protein sequence ID" value="EGW07222.1"/>
    <property type="molecule type" value="Genomic_DNA"/>
</dbReference>
<reference evidence="2" key="1">
    <citation type="journal article" date="2011" name="Nat. Biotechnol.">
        <title>The genomic sequence of the Chinese hamster ovary (CHO)-K1 cell line.</title>
        <authorList>
            <person name="Xu X."/>
            <person name="Nagarajan H."/>
            <person name="Lewis N.E."/>
            <person name="Pan S."/>
            <person name="Cai Z."/>
            <person name="Liu X."/>
            <person name="Chen W."/>
            <person name="Xie M."/>
            <person name="Wang W."/>
            <person name="Hammond S."/>
            <person name="Andersen M.R."/>
            <person name="Neff N."/>
            <person name="Passarelli B."/>
            <person name="Koh W."/>
            <person name="Fan H.C."/>
            <person name="Wang J."/>
            <person name="Gui Y."/>
            <person name="Lee K.H."/>
            <person name="Betenbaugh M.J."/>
            <person name="Quake S.R."/>
            <person name="Famili I."/>
            <person name="Palsson B.O."/>
            <person name="Wang J."/>
        </authorList>
    </citation>
    <scope>NUCLEOTIDE SEQUENCE [LARGE SCALE GENOMIC DNA]</scope>
    <source>
        <strain evidence="2">CHO K1 cell line</strain>
    </source>
</reference>
<dbReference type="InParanoid" id="G3IC32"/>